<organism evidence="4">
    <name type="scientific">Sesamum latifolium</name>
    <dbReference type="NCBI Taxonomy" id="2727402"/>
    <lineage>
        <taxon>Eukaryota</taxon>
        <taxon>Viridiplantae</taxon>
        <taxon>Streptophyta</taxon>
        <taxon>Embryophyta</taxon>
        <taxon>Tracheophyta</taxon>
        <taxon>Spermatophyta</taxon>
        <taxon>Magnoliopsida</taxon>
        <taxon>eudicotyledons</taxon>
        <taxon>Gunneridae</taxon>
        <taxon>Pentapetalae</taxon>
        <taxon>asterids</taxon>
        <taxon>lamiids</taxon>
        <taxon>Lamiales</taxon>
        <taxon>Pedaliaceae</taxon>
        <taxon>Sesamum</taxon>
    </lineage>
</organism>
<name>A0AAW2WDG8_9LAMI</name>
<gene>
    <name evidence="4" type="ORF">Slati_2417000</name>
</gene>
<keyword evidence="1" id="KW-0863">Zinc-finger</keyword>
<dbReference type="Gene3D" id="2.40.70.10">
    <property type="entry name" value="Acid Proteases"/>
    <property type="match status" value="1"/>
</dbReference>
<dbReference type="PROSITE" id="PS50158">
    <property type="entry name" value="ZF_CCHC"/>
    <property type="match status" value="1"/>
</dbReference>
<evidence type="ECO:0000256" key="1">
    <source>
        <dbReference type="PROSITE-ProRule" id="PRU00047"/>
    </source>
</evidence>
<protein>
    <recommendedName>
        <fullName evidence="3">CCHC-type domain-containing protein</fullName>
    </recommendedName>
</protein>
<dbReference type="PANTHER" id="PTHR33067">
    <property type="entry name" value="RNA-DIRECTED DNA POLYMERASE-RELATED"/>
    <property type="match status" value="1"/>
</dbReference>
<dbReference type="GO" id="GO:0003676">
    <property type="term" value="F:nucleic acid binding"/>
    <property type="evidence" value="ECO:0007669"/>
    <property type="project" value="InterPro"/>
</dbReference>
<comment type="caution">
    <text evidence="4">The sequence shown here is derived from an EMBL/GenBank/DDBJ whole genome shotgun (WGS) entry which is preliminary data.</text>
</comment>
<reference evidence="4" key="1">
    <citation type="submission" date="2020-06" db="EMBL/GenBank/DDBJ databases">
        <authorList>
            <person name="Li T."/>
            <person name="Hu X."/>
            <person name="Zhang T."/>
            <person name="Song X."/>
            <person name="Zhang H."/>
            <person name="Dai N."/>
            <person name="Sheng W."/>
            <person name="Hou X."/>
            <person name="Wei L."/>
        </authorList>
    </citation>
    <scope>NUCLEOTIDE SEQUENCE</scope>
    <source>
        <strain evidence="4">KEN1</strain>
        <tissue evidence="4">Leaf</tissue>
    </source>
</reference>
<dbReference type="EMBL" id="JACGWN010000008">
    <property type="protein sequence ID" value="KAL0439340.1"/>
    <property type="molecule type" value="Genomic_DNA"/>
</dbReference>
<sequence length="575" mass="64964">MAAGVKKLRVRAFNVIDEIATNLYSYGQERADKRPADIHSINVVSALSAQMNAQMTALTHKVNNLGAAMWNGTPIGPCGACGQMGHWSQDCKVGNQFSIHEDANFVSHDGRSNFNPYSNTYNLGWRSHPNFLWSNNQQQGPVGHHQPRQPPPQEPKSNLGDIFSKFITATDTRFQNQDARLQSQEASIQNIEVKIGQLVNMVSGRREGQRPSDTEKNPREQVNAIFVRNERAIGDEPPKEQVEEAQAKKEEESREDTKGSPLKVNLDAIPPYIPYPKRILKAKLDKQFGKFLEIFKKIHVNIPLIDALSQMPSSAMFLKEDPGSFSIPGTIGNIDFDKVLCDLGASVNLMPYSIFEKLGMHELTPSIITLQLADRSIKYPRGIVEDVLVKVGKFIIPVDFIMLDMEEDKNMPLILGRPFLATCRALIDVQKGQLTLRVNDEHVVFNVFKPMKYLHKKEHDIFAIDSINTFGTDVKCEDPKEDCIENSNGDNLQEMKEEHEDVPNFVDTGQEVKSKLQKELLLNGSTSNTKVKPPFEVLSDRKKASEGKWGRPNRMKRWRNQVDENVGFYKEHTKT</sequence>
<feature type="region of interest" description="Disordered" evidence="2">
    <location>
        <begin position="132"/>
        <end position="159"/>
    </location>
</feature>
<evidence type="ECO:0000256" key="2">
    <source>
        <dbReference type="SAM" id="MobiDB-lite"/>
    </source>
</evidence>
<dbReference type="InterPro" id="IPR001878">
    <property type="entry name" value="Znf_CCHC"/>
</dbReference>
<feature type="compositionally biased region" description="Basic and acidic residues" evidence="2">
    <location>
        <begin position="204"/>
        <end position="219"/>
    </location>
</feature>
<reference evidence="4" key="2">
    <citation type="journal article" date="2024" name="Plant">
        <title>Genomic evolution and insights into agronomic trait innovations of Sesamum species.</title>
        <authorList>
            <person name="Miao H."/>
            <person name="Wang L."/>
            <person name="Qu L."/>
            <person name="Liu H."/>
            <person name="Sun Y."/>
            <person name="Le M."/>
            <person name="Wang Q."/>
            <person name="Wei S."/>
            <person name="Zheng Y."/>
            <person name="Lin W."/>
            <person name="Duan Y."/>
            <person name="Cao H."/>
            <person name="Xiong S."/>
            <person name="Wang X."/>
            <person name="Wei L."/>
            <person name="Li C."/>
            <person name="Ma Q."/>
            <person name="Ju M."/>
            <person name="Zhao R."/>
            <person name="Li G."/>
            <person name="Mu C."/>
            <person name="Tian Q."/>
            <person name="Mei H."/>
            <person name="Zhang T."/>
            <person name="Gao T."/>
            <person name="Zhang H."/>
        </authorList>
    </citation>
    <scope>NUCLEOTIDE SEQUENCE</scope>
    <source>
        <strain evidence="4">KEN1</strain>
    </source>
</reference>
<evidence type="ECO:0000259" key="3">
    <source>
        <dbReference type="PROSITE" id="PS50158"/>
    </source>
</evidence>
<proteinExistence type="predicted"/>
<feature type="region of interest" description="Disordered" evidence="2">
    <location>
        <begin position="202"/>
        <end position="263"/>
    </location>
</feature>
<dbReference type="GO" id="GO:0008270">
    <property type="term" value="F:zinc ion binding"/>
    <property type="evidence" value="ECO:0007669"/>
    <property type="project" value="UniProtKB-KW"/>
</dbReference>
<dbReference type="AlphaFoldDB" id="A0AAW2WDG8"/>
<dbReference type="InterPro" id="IPR021109">
    <property type="entry name" value="Peptidase_aspartic_dom_sf"/>
</dbReference>
<feature type="compositionally biased region" description="Basic and acidic residues" evidence="2">
    <location>
        <begin position="228"/>
        <end position="258"/>
    </location>
</feature>
<evidence type="ECO:0000313" key="4">
    <source>
        <dbReference type="EMBL" id="KAL0439340.1"/>
    </source>
</evidence>
<keyword evidence="1" id="KW-0862">Zinc</keyword>
<keyword evidence="1" id="KW-0479">Metal-binding</keyword>
<dbReference type="PANTHER" id="PTHR33067:SF9">
    <property type="entry name" value="RNA-DIRECTED DNA POLYMERASE"/>
    <property type="match status" value="1"/>
</dbReference>
<dbReference type="CDD" id="cd00303">
    <property type="entry name" value="retropepsin_like"/>
    <property type="match status" value="1"/>
</dbReference>
<accession>A0AAW2WDG8</accession>
<feature type="domain" description="CCHC-type" evidence="3">
    <location>
        <begin position="78"/>
        <end position="92"/>
    </location>
</feature>